<proteinExistence type="predicted"/>
<dbReference type="RefSeq" id="WP_152804548.1">
    <property type="nucleotide sequence ID" value="NZ_WHNX01000015.1"/>
</dbReference>
<evidence type="ECO:0000313" key="2">
    <source>
        <dbReference type="Proteomes" id="UP000440004"/>
    </source>
</evidence>
<gene>
    <name evidence="1" type="ORF">GC105_10595</name>
</gene>
<organism evidence="1 2">
    <name type="scientific">Alkalibaculum sporogenes</name>
    <dbReference type="NCBI Taxonomy" id="2655001"/>
    <lineage>
        <taxon>Bacteria</taxon>
        <taxon>Bacillati</taxon>
        <taxon>Bacillota</taxon>
        <taxon>Clostridia</taxon>
        <taxon>Eubacteriales</taxon>
        <taxon>Eubacteriaceae</taxon>
        <taxon>Alkalibaculum</taxon>
    </lineage>
</organism>
<keyword evidence="2" id="KW-1185">Reference proteome</keyword>
<dbReference type="AlphaFoldDB" id="A0A6A7KA20"/>
<dbReference type="Proteomes" id="UP000440004">
    <property type="component" value="Unassembled WGS sequence"/>
</dbReference>
<evidence type="ECO:0008006" key="3">
    <source>
        <dbReference type="Google" id="ProtNLM"/>
    </source>
</evidence>
<protein>
    <recommendedName>
        <fullName evidence="3">Phage protein</fullName>
    </recommendedName>
</protein>
<sequence length="238" mass="26491">MIKEAIKYIVDLGKTEIFDIGDFKFTNDQLKVICDPQADSLSINTLNGVVDYVNNQVDNESIVTRIVINVLSYKEVHVMSELFGAQQRETYLKAIPCNPNIILDKFMDIESFNIQLQSGFVTTPFIETILKVTGNITDSQVTNFSDDGVSQSVTAKAGIARVGEVVVPNPVILRPYRTFPEIEQPESPFILRMADGPRAALFCADGGAWKLQAIRSIKEYLSEKLEKEIAAEEVIIIA</sequence>
<accession>A0A6A7KA20</accession>
<dbReference type="EMBL" id="WHNX01000015">
    <property type="protein sequence ID" value="MPW26236.1"/>
    <property type="molecule type" value="Genomic_DNA"/>
</dbReference>
<reference evidence="1 2" key="1">
    <citation type="submission" date="2019-10" db="EMBL/GenBank/DDBJ databases">
        <title>Alkalibaculum tamaniensis sp.nov., a new alkaliphilic acetogen, isolated on methoxylated aromatics from a mud volcano.</title>
        <authorList>
            <person name="Khomyakova M.A."/>
            <person name="Merkel A.Y."/>
            <person name="Bonch-Osmolovskaya E.A."/>
            <person name="Slobodkin A.I."/>
        </authorList>
    </citation>
    <scope>NUCLEOTIDE SEQUENCE [LARGE SCALE GENOMIC DNA]</scope>
    <source>
        <strain evidence="1 2">M08DMB</strain>
    </source>
</reference>
<comment type="caution">
    <text evidence="1">The sequence shown here is derived from an EMBL/GenBank/DDBJ whole genome shotgun (WGS) entry which is preliminary data.</text>
</comment>
<name>A0A6A7KA20_9FIRM</name>
<evidence type="ECO:0000313" key="1">
    <source>
        <dbReference type="EMBL" id="MPW26236.1"/>
    </source>
</evidence>